<dbReference type="RefSeq" id="WP_253837137.1">
    <property type="nucleotide sequence ID" value="NZ_JAMTCS010000009.1"/>
</dbReference>
<name>A0A9X2GC42_9MICO</name>
<dbReference type="GO" id="GO:0030246">
    <property type="term" value="F:carbohydrate binding"/>
    <property type="evidence" value="ECO:0007669"/>
    <property type="project" value="UniProtKB-UniRule"/>
</dbReference>
<dbReference type="GO" id="GO:0016798">
    <property type="term" value="F:hydrolase activity, acting on glycosyl bonds"/>
    <property type="evidence" value="ECO:0007669"/>
    <property type="project" value="UniProtKB-KW"/>
</dbReference>
<dbReference type="Pfam" id="PF00652">
    <property type="entry name" value="Ricin_B_lectin"/>
    <property type="match status" value="1"/>
</dbReference>
<organism evidence="5 6">
    <name type="scientific">Promicromonospora thailandica</name>
    <dbReference type="NCBI Taxonomy" id="765201"/>
    <lineage>
        <taxon>Bacteria</taxon>
        <taxon>Bacillati</taxon>
        <taxon>Actinomycetota</taxon>
        <taxon>Actinomycetes</taxon>
        <taxon>Micrococcales</taxon>
        <taxon>Promicromonosporaceae</taxon>
        <taxon>Promicromonospora</taxon>
    </lineage>
</organism>
<dbReference type="PROSITE" id="PS50231">
    <property type="entry name" value="RICIN_B_LECTIN"/>
    <property type="match status" value="1"/>
</dbReference>
<dbReference type="InterPro" id="IPR042517">
    <property type="entry name" value="Glyco_hydro_64_N_2"/>
</dbReference>
<dbReference type="Proteomes" id="UP001139493">
    <property type="component" value="Unassembled WGS sequence"/>
</dbReference>
<comment type="caution">
    <text evidence="5">The sequence shown here is derived from an EMBL/GenBank/DDBJ whole genome shotgun (WGS) entry which is preliminary data.</text>
</comment>
<feature type="active site" description="Proton acceptor" evidence="1">
    <location>
        <position position="174"/>
    </location>
</feature>
<proteinExistence type="inferred from homology"/>
<dbReference type="Gene3D" id="2.60.110.10">
    <property type="entry name" value="Thaumatin"/>
    <property type="match status" value="1"/>
</dbReference>
<keyword evidence="1" id="KW-0326">Glycosidase</keyword>
<dbReference type="Gene3D" id="3.30.920.50">
    <property type="entry name" value="Beta-1,3-glucanase, C-terminal domain"/>
    <property type="match status" value="1"/>
</dbReference>
<dbReference type="SMART" id="SM00458">
    <property type="entry name" value="RICIN"/>
    <property type="match status" value="1"/>
</dbReference>
<keyword evidence="1" id="KW-0378">Hydrolase</keyword>
<dbReference type="SUPFAM" id="SSF50370">
    <property type="entry name" value="Ricin B-like lectins"/>
    <property type="match status" value="1"/>
</dbReference>
<gene>
    <name evidence="5" type="ORF">APR03_003134</name>
</gene>
<dbReference type="PANTHER" id="PTHR38165">
    <property type="match status" value="1"/>
</dbReference>
<evidence type="ECO:0000256" key="3">
    <source>
        <dbReference type="SAM" id="SignalP"/>
    </source>
</evidence>
<evidence type="ECO:0000313" key="6">
    <source>
        <dbReference type="Proteomes" id="UP001139493"/>
    </source>
</evidence>
<dbReference type="CDD" id="cd23451">
    <property type="entry name" value="beta-trefoil_Ricin_laminarinase"/>
    <property type="match status" value="1"/>
</dbReference>
<feature type="signal peptide" evidence="3">
    <location>
        <begin position="1"/>
        <end position="28"/>
    </location>
</feature>
<dbReference type="InterPro" id="IPR037176">
    <property type="entry name" value="Osmotin/thaumatin-like_sf"/>
</dbReference>
<dbReference type="InterPro" id="IPR032477">
    <property type="entry name" value="Glyco_hydro_64"/>
</dbReference>
<protein>
    <submittedName>
        <fullName evidence="5">Ricin-type beta-trefoil lectin domain-containing protein</fullName>
    </submittedName>
</protein>
<dbReference type="Pfam" id="PF16483">
    <property type="entry name" value="Glyco_hydro_64"/>
    <property type="match status" value="1"/>
</dbReference>
<feature type="chain" id="PRO_5040728456" evidence="3">
    <location>
        <begin position="29"/>
        <end position="558"/>
    </location>
</feature>
<feature type="active site" description="Proton donor" evidence="1">
    <location>
        <position position="158"/>
    </location>
</feature>
<evidence type="ECO:0000256" key="1">
    <source>
        <dbReference type="PROSITE-ProRule" id="PRU01350"/>
    </source>
</evidence>
<feature type="region of interest" description="Disordered" evidence="2">
    <location>
        <begin position="406"/>
        <end position="434"/>
    </location>
</feature>
<dbReference type="InterPro" id="IPR035992">
    <property type="entry name" value="Ricin_B-like_lectins"/>
</dbReference>
<dbReference type="PROSITE" id="PS52006">
    <property type="entry name" value="GH64"/>
    <property type="match status" value="1"/>
</dbReference>
<feature type="compositionally biased region" description="Gly residues" evidence="2">
    <location>
        <begin position="413"/>
        <end position="428"/>
    </location>
</feature>
<dbReference type="AlphaFoldDB" id="A0A9X2GC42"/>
<dbReference type="InterPro" id="IPR037398">
    <property type="entry name" value="Glyco_hydro_64_fam"/>
</dbReference>
<evidence type="ECO:0000259" key="4">
    <source>
        <dbReference type="PROSITE" id="PS52006"/>
    </source>
</evidence>
<dbReference type="EMBL" id="JAMTCS010000009">
    <property type="protein sequence ID" value="MCP2265776.1"/>
    <property type="molecule type" value="Genomic_DNA"/>
</dbReference>
<evidence type="ECO:0000256" key="2">
    <source>
        <dbReference type="SAM" id="MobiDB-lite"/>
    </source>
</evidence>
<dbReference type="PANTHER" id="PTHR38165:SF1">
    <property type="entry name" value="GLUCANASE B"/>
    <property type="match status" value="1"/>
</dbReference>
<evidence type="ECO:0000313" key="5">
    <source>
        <dbReference type="EMBL" id="MCP2265776.1"/>
    </source>
</evidence>
<keyword evidence="3" id="KW-0732">Signal</keyword>
<dbReference type="InterPro" id="IPR000772">
    <property type="entry name" value="Ricin_B_lectin"/>
</dbReference>
<sequence length="558" mass="59575">MARARRFRFRSLLNAVAAFGVLALTASALVVGPQPQAAEAVPATIPLTVYNSSDRNDQVWVYVLGTPGEDRLGWSDASGTFHQWPTVGGTPVDAPDAAIAGPARGQSMTIQLPKLSGRIYFSYGQKLSFKIVNNGRLVQPAVQNPSDPNRNKLFSWTEFTLNDDGLWINSTQVDFLSAPYQTGLRRSDGTVISTGMLKPNGYANVRSALDATPGWNNLEQFAPDGSLLRILAPSHAIETGQMDPNALASYIDRVWSKYTNETLTVAPYSYEPGKVFYGRVQNGIMRFTNAAGAYVTEFRKPSSDSVFGCYRDLEAPNNDIGAIARTLCAGFHRTTLHSTTTQPGTNTSNFYQEPVTDHYSKFIHQQMANGKAYGFAFDDVLAQESLVHDGNPTAAYMQLDPFQGAASPIPGSVGDGGGGDGGNGGGGDALPQGTGTVRAANGMCVDVPWADSFDGNPLQIVSCSGNAAQTWTRSGSTLSALGRCVDVSGGNTTDGTAVQLWTCNGTGAQSWTYRSASQELVNPQSGKCLTTVGGTPQHDGQRLEIRTCSGAQSQRWTF</sequence>
<comment type="similarity">
    <text evidence="1">Belongs to the glycosyl hydrolase 64 family.</text>
</comment>
<accession>A0A9X2GC42</accession>
<feature type="domain" description="GH64" evidence="4">
    <location>
        <begin position="42"/>
        <end position="401"/>
    </location>
</feature>
<reference evidence="5" key="1">
    <citation type="submission" date="2022-06" db="EMBL/GenBank/DDBJ databases">
        <title>Genomic Encyclopedia of Archaeal and Bacterial Type Strains, Phase II (KMG-II): from individual species to whole genera.</title>
        <authorList>
            <person name="Goeker M."/>
        </authorList>
    </citation>
    <scope>NUCLEOTIDE SEQUENCE</scope>
    <source>
        <strain evidence="5">DSM 26652</strain>
    </source>
</reference>
<dbReference type="Gene3D" id="2.80.10.50">
    <property type="match status" value="1"/>
</dbReference>
<keyword evidence="6" id="KW-1185">Reference proteome</keyword>